<name>A0ABS6C3D1_9CLOT</name>
<protein>
    <submittedName>
        <fullName evidence="2">Helix-turn-helix transcriptional regulator</fullName>
    </submittedName>
</protein>
<proteinExistence type="predicted"/>
<comment type="caution">
    <text evidence="2">The sequence shown here is derived from an EMBL/GenBank/DDBJ whole genome shotgun (WGS) entry which is preliminary data.</text>
</comment>
<evidence type="ECO:0000313" key="3">
    <source>
        <dbReference type="Proteomes" id="UP000740830"/>
    </source>
</evidence>
<keyword evidence="3" id="KW-1185">Reference proteome</keyword>
<accession>A0ABS6C3D1</accession>
<gene>
    <name evidence="2" type="ORF">KPL27_07690</name>
</gene>
<evidence type="ECO:0000313" key="2">
    <source>
        <dbReference type="EMBL" id="MBU3219966.1"/>
    </source>
</evidence>
<dbReference type="RefSeq" id="WP_216131953.1">
    <property type="nucleotide sequence ID" value="NZ_JAHLDG010000010.1"/>
</dbReference>
<evidence type="ECO:0000259" key="1">
    <source>
        <dbReference type="Pfam" id="PF13443"/>
    </source>
</evidence>
<feature type="domain" description="HTH cro/C1-type" evidence="1">
    <location>
        <begin position="8"/>
        <end position="65"/>
    </location>
</feature>
<dbReference type="EMBL" id="JAHLDG010000010">
    <property type="protein sequence ID" value="MBU3219966.1"/>
    <property type="molecule type" value="Genomic_DNA"/>
</dbReference>
<dbReference type="InterPro" id="IPR001387">
    <property type="entry name" value="Cro/C1-type_HTH"/>
</dbReference>
<dbReference type="Proteomes" id="UP000740830">
    <property type="component" value="Unassembled WGS sequence"/>
</dbReference>
<organism evidence="2 3">
    <name type="scientific">Clostridium algidicarnis</name>
    <dbReference type="NCBI Taxonomy" id="37659"/>
    <lineage>
        <taxon>Bacteria</taxon>
        <taxon>Bacillati</taxon>
        <taxon>Bacillota</taxon>
        <taxon>Clostridia</taxon>
        <taxon>Eubacteriales</taxon>
        <taxon>Clostridiaceae</taxon>
        <taxon>Clostridium</taxon>
    </lineage>
</organism>
<dbReference type="Pfam" id="PF13443">
    <property type="entry name" value="HTH_26"/>
    <property type="match status" value="1"/>
</dbReference>
<sequence length="70" mass="7868">MSLSYRPLWIELEKRKIKRGELQELAGISGNVIAKLGNNSPISMLNIERICTSLDLTPSEVFEFTGESDK</sequence>
<reference evidence="2 3" key="1">
    <citation type="submission" date="2021-06" db="EMBL/GenBank/DDBJ databases">
        <title>Clostridia strains as spoilage organisms.</title>
        <authorList>
            <person name="Wambui J."/>
            <person name="Stephan R."/>
            <person name="Stevens M.J.A."/>
        </authorList>
    </citation>
    <scope>NUCLEOTIDE SEQUENCE [LARGE SCALE GENOMIC DNA]</scope>
    <source>
        <strain evidence="2 3">CM013</strain>
    </source>
</reference>